<evidence type="ECO:0000313" key="1">
    <source>
        <dbReference type="EMBL" id="MBV6531070.1"/>
    </source>
</evidence>
<evidence type="ECO:0000313" key="2">
    <source>
        <dbReference type="EMBL" id="MBV6546146.1"/>
    </source>
</evidence>
<dbReference type="GeneID" id="65548343"/>
<reference evidence="2 4" key="1">
    <citation type="journal article" date="2021" name="Mol. Ecol.">
        <title>Polar bear-adapted Ursidibacter maritimus are remarkably conserved after generations in captivity.</title>
        <authorList>
            <person name="Espinosa-Gongora C."/>
            <person name="Hansen M.J."/>
            <person name="Bertelsen M.F."/>
            <person name="Bojesen A.M."/>
        </authorList>
    </citation>
    <scope>NUCLEOTIDE SEQUENCE</scope>
    <source>
        <strain evidence="2">Pb43105x</strain>
        <strain evidence="1 4">Pb43106</strain>
    </source>
</reference>
<protein>
    <submittedName>
        <fullName evidence="2">Uncharacterized protein</fullName>
    </submittedName>
</protein>
<dbReference type="Proteomes" id="UP001196379">
    <property type="component" value="Unassembled WGS sequence"/>
</dbReference>
<evidence type="ECO:0000313" key="3">
    <source>
        <dbReference type="Proteomes" id="UP000732858"/>
    </source>
</evidence>
<dbReference type="EMBL" id="JABULY010000001">
    <property type="protein sequence ID" value="MBV6531070.1"/>
    <property type="molecule type" value="Genomic_DNA"/>
</dbReference>
<dbReference type="EMBL" id="JABUMC010000003">
    <property type="protein sequence ID" value="MBV6546146.1"/>
    <property type="molecule type" value="Genomic_DNA"/>
</dbReference>
<gene>
    <name evidence="1" type="ORF">HT657_02720</name>
    <name evidence="2" type="ORF">HT672_02375</name>
</gene>
<sequence length="192" mass="21786">MDNADNSLPPGNPLPKDMQISELNSSEVNTTVLKPVPIEHGRKIEEDIYTSTYQEHPDVVRYGRYTLVSSSPIGGQKYLLEQLVQVNMKGKKKQYTLTVEQGIWNTLKNTGFTLCSVPSPEVRSLFNHQLPKVHYEFGPMRLREALQMLSGEAYELTVNDTLRQVCFERRNSVPKMTAPMIQVETSQSEGQL</sequence>
<dbReference type="NCBIfam" id="TIGR03748">
    <property type="entry name" value="conj_PilL"/>
    <property type="match status" value="1"/>
</dbReference>
<dbReference type="AlphaFoldDB" id="A0A949SZF4"/>
<name>A0A949SZF4_9PAST</name>
<proteinExistence type="predicted"/>
<comment type="caution">
    <text evidence="2">The sequence shown here is derived from an EMBL/GenBank/DDBJ whole genome shotgun (WGS) entry which is preliminary data.</text>
</comment>
<evidence type="ECO:0000313" key="4">
    <source>
        <dbReference type="Proteomes" id="UP001196379"/>
    </source>
</evidence>
<dbReference type="InterPro" id="IPR022260">
    <property type="entry name" value="Integr_conj_element_PilL"/>
</dbReference>
<accession>A0A949SZF4</accession>
<dbReference type="OrthoDB" id="8527469at2"/>
<organism evidence="2 3">
    <name type="scientific">Ursidibacter maritimus</name>
    <dbReference type="NCBI Taxonomy" id="1331689"/>
    <lineage>
        <taxon>Bacteria</taxon>
        <taxon>Pseudomonadati</taxon>
        <taxon>Pseudomonadota</taxon>
        <taxon>Gammaproteobacteria</taxon>
        <taxon>Pasteurellales</taxon>
        <taxon>Pasteurellaceae</taxon>
        <taxon>Ursidibacter</taxon>
    </lineage>
</organism>
<dbReference type="RefSeq" id="WP_157402536.1">
    <property type="nucleotide sequence ID" value="NZ_JABULY010000001.1"/>
</dbReference>
<dbReference type="Proteomes" id="UP000732858">
    <property type="component" value="Unassembled WGS sequence"/>
</dbReference>
<keyword evidence="4" id="KW-1185">Reference proteome</keyword>